<reference evidence="1 2" key="1">
    <citation type="journal article" date="2020" name="Cell">
        <title>Large-Scale Comparative Analyses of Tick Genomes Elucidate Their Genetic Diversity and Vector Capacities.</title>
        <authorList>
            <consortium name="Tick Genome and Microbiome Consortium (TIGMIC)"/>
            <person name="Jia N."/>
            <person name="Wang J."/>
            <person name="Shi W."/>
            <person name="Du L."/>
            <person name="Sun Y."/>
            <person name="Zhan W."/>
            <person name="Jiang J.F."/>
            <person name="Wang Q."/>
            <person name="Zhang B."/>
            <person name="Ji P."/>
            <person name="Bell-Sakyi L."/>
            <person name="Cui X.M."/>
            <person name="Yuan T.T."/>
            <person name="Jiang B.G."/>
            <person name="Yang W.F."/>
            <person name="Lam T.T."/>
            <person name="Chang Q.C."/>
            <person name="Ding S.J."/>
            <person name="Wang X.J."/>
            <person name="Zhu J.G."/>
            <person name="Ruan X.D."/>
            <person name="Zhao L."/>
            <person name="Wei J.T."/>
            <person name="Ye R.Z."/>
            <person name="Que T.C."/>
            <person name="Du C.H."/>
            <person name="Zhou Y.H."/>
            <person name="Cheng J.X."/>
            <person name="Dai P.F."/>
            <person name="Guo W.B."/>
            <person name="Han X.H."/>
            <person name="Huang E.J."/>
            <person name="Li L.F."/>
            <person name="Wei W."/>
            <person name="Gao Y.C."/>
            <person name="Liu J.Z."/>
            <person name="Shao H.Z."/>
            <person name="Wang X."/>
            <person name="Wang C.C."/>
            <person name="Yang T.C."/>
            <person name="Huo Q.B."/>
            <person name="Li W."/>
            <person name="Chen H.Y."/>
            <person name="Chen S.E."/>
            <person name="Zhou L.G."/>
            <person name="Ni X.B."/>
            <person name="Tian J.H."/>
            <person name="Sheng Y."/>
            <person name="Liu T."/>
            <person name="Pan Y.S."/>
            <person name="Xia L.Y."/>
            <person name="Li J."/>
            <person name="Zhao F."/>
            <person name="Cao W.C."/>
        </authorList>
    </citation>
    <scope>NUCLEOTIDE SEQUENCE [LARGE SCALE GENOMIC DNA]</scope>
    <source>
        <strain evidence="1">Iper-2018</strain>
    </source>
</reference>
<comment type="caution">
    <text evidence="1">The sequence shown here is derived from an EMBL/GenBank/DDBJ whole genome shotgun (WGS) entry which is preliminary data.</text>
</comment>
<organism evidence="1 2">
    <name type="scientific">Ixodes persulcatus</name>
    <name type="common">Taiga tick</name>
    <dbReference type="NCBI Taxonomy" id="34615"/>
    <lineage>
        <taxon>Eukaryota</taxon>
        <taxon>Metazoa</taxon>
        <taxon>Ecdysozoa</taxon>
        <taxon>Arthropoda</taxon>
        <taxon>Chelicerata</taxon>
        <taxon>Arachnida</taxon>
        <taxon>Acari</taxon>
        <taxon>Parasitiformes</taxon>
        <taxon>Ixodida</taxon>
        <taxon>Ixodoidea</taxon>
        <taxon>Ixodidae</taxon>
        <taxon>Ixodinae</taxon>
        <taxon>Ixodes</taxon>
    </lineage>
</organism>
<evidence type="ECO:0000313" key="1">
    <source>
        <dbReference type="EMBL" id="KAG0418466.1"/>
    </source>
</evidence>
<dbReference type="Proteomes" id="UP000805193">
    <property type="component" value="Unassembled WGS sequence"/>
</dbReference>
<proteinExistence type="predicted"/>
<gene>
    <name evidence="1" type="ORF">HPB47_004814</name>
</gene>
<protein>
    <submittedName>
        <fullName evidence="1">Uncharacterized protein</fullName>
    </submittedName>
</protein>
<keyword evidence="2" id="KW-1185">Reference proteome</keyword>
<dbReference type="EMBL" id="JABSTQ010010735">
    <property type="protein sequence ID" value="KAG0418466.1"/>
    <property type="molecule type" value="Genomic_DNA"/>
</dbReference>
<accession>A0AC60PFK3</accession>
<name>A0AC60PFK3_IXOPE</name>
<evidence type="ECO:0000313" key="2">
    <source>
        <dbReference type="Proteomes" id="UP000805193"/>
    </source>
</evidence>
<sequence length="111" mass="13220">MRAIKSHMPYDQDRVSKHAKYIYVARNPYDCCVSFFNHSRHLPVYRFEDETFEEFFELFRRARRLTAAIEVPVLCELCPSRLKMDYSRLYESNPANRAIVSGDYPALLKFT</sequence>